<sequence length="48" mass="5623">MMQIICHIFGSHYCILPYQQTEISGLEPYHFNFSNCNKCQEFLLPPVS</sequence>
<proteinExistence type="predicted"/>
<evidence type="ECO:0000313" key="1">
    <source>
        <dbReference type="EMBL" id="MBX41438.1"/>
    </source>
</evidence>
<name>A0A2P2NG23_RHIMU</name>
<organism evidence="1">
    <name type="scientific">Rhizophora mucronata</name>
    <name type="common">Asiatic mangrove</name>
    <dbReference type="NCBI Taxonomy" id="61149"/>
    <lineage>
        <taxon>Eukaryota</taxon>
        <taxon>Viridiplantae</taxon>
        <taxon>Streptophyta</taxon>
        <taxon>Embryophyta</taxon>
        <taxon>Tracheophyta</taxon>
        <taxon>Spermatophyta</taxon>
        <taxon>Magnoliopsida</taxon>
        <taxon>eudicotyledons</taxon>
        <taxon>Gunneridae</taxon>
        <taxon>Pentapetalae</taxon>
        <taxon>rosids</taxon>
        <taxon>fabids</taxon>
        <taxon>Malpighiales</taxon>
        <taxon>Rhizophoraceae</taxon>
        <taxon>Rhizophora</taxon>
    </lineage>
</organism>
<dbReference type="AlphaFoldDB" id="A0A2P2NG23"/>
<protein>
    <submittedName>
        <fullName evidence="1">Uncharacterized protein</fullName>
    </submittedName>
</protein>
<accession>A0A2P2NG23</accession>
<dbReference type="EMBL" id="GGEC01060954">
    <property type="protein sequence ID" value="MBX41438.1"/>
    <property type="molecule type" value="Transcribed_RNA"/>
</dbReference>
<reference evidence="1" key="1">
    <citation type="submission" date="2018-02" db="EMBL/GenBank/DDBJ databases">
        <title>Rhizophora mucronata_Transcriptome.</title>
        <authorList>
            <person name="Meera S.P."/>
            <person name="Sreeshan A."/>
            <person name="Augustine A."/>
        </authorList>
    </citation>
    <scope>NUCLEOTIDE SEQUENCE</scope>
    <source>
        <tissue evidence="1">Leaf</tissue>
    </source>
</reference>